<dbReference type="Proteomes" id="UP000662873">
    <property type="component" value="Chromosome"/>
</dbReference>
<dbReference type="InterPro" id="IPR032466">
    <property type="entry name" value="Metal_Hydrolase"/>
</dbReference>
<dbReference type="Pfam" id="PF01979">
    <property type="entry name" value="Amidohydro_1"/>
    <property type="match status" value="2"/>
</dbReference>
<keyword evidence="4" id="KW-0378">Hydrolase</keyword>
<accession>A0A809RJ19</accession>
<evidence type="ECO:0000313" key="4">
    <source>
        <dbReference type="EMBL" id="BBO24505.1"/>
    </source>
</evidence>
<dbReference type="SUPFAM" id="SSF51338">
    <property type="entry name" value="Composite domain of metallo-dependent hydrolases"/>
    <property type="match status" value="3"/>
</dbReference>
<dbReference type="KEGG" id="npy:NPRO_21000"/>
<reference evidence="4" key="1">
    <citation type="journal article" name="DNA Res.">
        <title>The physiological potential of anammox bacteria as revealed by their core genome structure.</title>
        <authorList>
            <person name="Okubo T."/>
            <person name="Toyoda A."/>
            <person name="Fukuhara K."/>
            <person name="Uchiyama I."/>
            <person name="Harigaya Y."/>
            <person name="Kuroiwa M."/>
            <person name="Suzuki T."/>
            <person name="Murakami Y."/>
            <person name="Suwa Y."/>
            <person name="Takami H."/>
        </authorList>
    </citation>
    <scope>NUCLEOTIDE SEQUENCE</scope>
    <source>
        <strain evidence="4">317325-2</strain>
    </source>
</reference>
<evidence type="ECO:0000259" key="3">
    <source>
        <dbReference type="Pfam" id="PF01979"/>
    </source>
</evidence>
<evidence type="ECO:0000313" key="5">
    <source>
        <dbReference type="Proteomes" id="UP000662873"/>
    </source>
</evidence>
<protein>
    <submittedName>
        <fullName evidence="4">Amidohydrolase</fullName>
    </submittedName>
</protein>
<proteinExistence type="predicted"/>
<dbReference type="EMBL" id="AP021858">
    <property type="protein sequence ID" value="BBO24505.1"/>
    <property type="molecule type" value="Genomic_DNA"/>
</dbReference>
<feature type="region of interest" description="Disordered" evidence="1">
    <location>
        <begin position="878"/>
        <end position="933"/>
    </location>
</feature>
<dbReference type="Gene3D" id="2.30.40.10">
    <property type="entry name" value="Urease, subunit C, domain 1"/>
    <property type="match status" value="2"/>
</dbReference>
<dbReference type="SUPFAM" id="SSF51556">
    <property type="entry name" value="Metallo-dependent hydrolases"/>
    <property type="match status" value="2"/>
</dbReference>
<sequence>MFNAIRLAAWTLALLPALTWAQDQDPPKQDAPPPTTSWLLKGATVVVKPGQTLAATDILVREGKIVAIGKGLRAPAGVETVDCTGLTAYAGFIHPLYRVNIEGVVPSTTGLSAAEIARKRDEDPLSKKSQNLAGIDTATLEAKDLSALRNLALGGFTAANVSASGGIFGPRSAVVDTFYRSVEKDSVMPSTSTVPIGLRRGGGFGSYPGSTMGVIAFIRQAFYDAQYHSRVLKAVASKKAGVEAPEADPALEALAGVLSGASVPVFEDLNEVSAYMAAELAKEFGIRPVFVMSSDSGSLRDVFSTARAVVLRGTIPSRPRIDDLENASLGAVRAYFGEVQAGAELQKSGVAFCFGPSSVANPLAGLRTYVRGGLDRNSALASLTTRPAELLGLANEMGTLEQGKRASIVLTQGDLFDSSSQIMAVFSSGKRIDFDMPDRKKGDELKPDAPLKLVPPKYGRFPAPAETAPAFRLYRNATIWTMGPQGVLSNADLLIRDGKIQAVGRGLQVPQGCQVIDASGMHLSPGIWDCHSHTGISGGVNEGANMVTIECRIQDVTDHTQIGIYRQLSGGTVGANQLHGSANAIGGQSFTVKWRWGEPPTRFGVEGAPPGVKFALGENPIREPAGRGGGAQATPDGTTLLTWRPQTRMGVEEAIRRALQLGKEYAEQWRAYGEGKLPVEPRRDIQLEGLAEIVTQKRWVHSHGYRQDELLMLLRVVSEFGGKLATLQHVLEGYKIADEMAASGVGGSTFADWWGYKLEAYDAIPHNAALMAMRGVSVSINSDSDNHARRLNHEAAKAIRYGGVPAEKALSFVTIEPARQLGIDSRTGSLEPGKDADIAVWTADPTSVFAVCMQTYVDGVLKFDRDADARQRSERIEELQAAKEALSAPEPETDPDNPFASTASAGNAEADADEGKAEVKPASEGSASVATGLGPITGFPGTVRYPRKSFLIRGATLHPMVAEPFVGDLLVGADGRIAQMGANLSPEGVEVIDGSGKHVYPGLIDSSTTLGLMEIGQVPQSDDSVEKGDFHPDYRVERTINAEHQTLAVARAQGVLTALVRQSVGSGIAGQAAVINTEGYTFEDLAIQGGVAMVASAGGGGFARFEEEESHVHIDEMYEAGAQGRGGQAGRQGPSYERLNRALKETREYLEQRAKATPGGPVAFDARYEAMVPVLEGKMPVMIAANSAQDMKAAVAWAEEQKVRVQLYGCSGAGEIADWLAEKKVPIILSAVFSMPGADLPTESFYALPAKLAKAGVRFCLSTNDSHDVRQLREHAGFAAAFGLKREDALRSVTLWAAEILGMADRIGSLRPGLEATVVLASGDLLETRTVVEKAWISGREVGLQNKQSLLYDKYRFRPLPTFGGTTGGSKE</sequence>
<organism evidence="4 5">
    <name type="scientific">Candidatus Nitrosymbiomonas proteolyticus</name>
    <dbReference type="NCBI Taxonomy" id="2608984"/>
    <lineage>
        <taxon>Bacteria</taxon>
        <taxon>Bacillati</taxon>
        <taxon>Armatimonadota</taxon>
        <taxon>Armatimonadota incertae sedis</taxon>
        <taxon>Candidatus Nitrosymbiomonas</taxon>
    </lineage>
</organism>
<dbReference type="InterPro" id="IPR006680">
    <property type="entry name" value="Amidohydro-rel"/>
</dbReference>
<dbReference type="PANTHER" id="PTHR43135:SF3">
    <property type="entry name" value="ALPHA-D-RIBOSE 1-METHYLPHOSPHONATE 5-TRIPHOSPHATE DIPHOSPHATASE"/>
    <property type="match status" value="1"/>
</dbReference>
<feature type="domain" description="Amidohydrolase-related" evidence="3">
    <location>
        <begin position="364"/>
        <end position="430"/>
    </location>
</feature>
<feature type="domain" description="Amidohydrolase-related" evidence="3">
    <location>
        <begin position="689"/>
        <end position="849"/>
    </location>
</feature>
<dbReference type="Gene3D" id="3.20.20.140">
    <property type="entry name" value="Metal-dependent hydrolases"/>
    <property type="match status" value="3"/>
</dbReference>
<keyword evidence="2" id="KW-0732">Signal</keyword>
<evidence type="ECO:0000256" key="1">
    <source>
        <dbReference type="SAM" id="MobiDB-lite"/>
    </source>
</evidence>
<dbReference type="InterPro" id="IPR011059">
    <property type="entry name" value="Metal-dep_hydrolase_composite"/>
</dbReference>
<feature type="chain" id="PRO_5035211017" evidence="2">
    <location>
        <begin position="22"/>
        <end position="1372"/>
    </location>
</feature>
<evidence type="ECO:0000256" key="2">
    <source>
        <dbReference type="SAM" id="SignalP"/>
    </source>
</evidence>
<name>A0A809RJ19_9BACT</name>
<dbReference type="GO" id="GO:0016810">
    <property type="term" value="F:hydrolase activity, acting on carbon-nitrogen (but not peptide) bonds"/>
    <property type="evidence" value="ECO:0007669"/>
    <property type="project" value="InterPro"/>
</dbReference>
<dbReference type="PANTHER" id="PTHR43135">
    <property type="entry name" value="ALPHA-D-RIBOSE 1-METHYLPHOSPHONATE 5-TRIPHOSPHATE DIPHOSPHATASE"/>
    <property type="match status" value="1"/>
</dbReference>
<feature type="signal peptide" evidence="2">
    <location>
        <begin position="1"/>
        <end position="21"/>
    </location>
</feature>
<gene>
    <name evidence="4" type="ORF">NPRO_21000</name>
</gene>
<dbReference type="InterPro" id="IPR051781">
    <property type="entry name" value="Metallo-dep_Hydrolase"/>
</dbReference>